<keyword evidence="4 13" id="KW-0479">Metal-binding</keyword>
<keyword evidence="9 13" id="KW-0560">Oxidoreductase</keyword>
<evidence type="ECO:0000256" key="11">
    <source>
        <dbReference type="ARBA" id="ARBA00023122"/>
    </source>
</evidence>
<comment type="caution">
    <text evidence="21">The sequence shown here is derived from an EMBL/GenBank/DDBJ whole genome shotgun (WGS) entry which is preliminary data.</text>
</comment>
<keyword evidence="5" id="KW-0677">Repeat</keyword>
<organism evidence="21 22">
    <name type="scientific">Parvibium lacunae</name>
    <dbReference type="NCBI Taxonomy" id="1888893"/>
    <lineage>
        <taxon>Bacteria</taxon>
        <taxon>Pseudomonadati</taxon>
        <taxon>Pseudomonadota</taxon>
        <taxon>Betaproteobacteria</taxon>
        <taxon>Burkholderiales</taxon>
        <taxon>Alcaligenaceae</taxon>
        <taxon>Parvibium</taxon>
    </lineage>
</organism>
<feature type="domain" description="CBS" evidence="20">
    <location>
        <begin position="151"/>
        <end position="212"/>
    </location>
</feature>
<dbReference type="Pfam" id="PF00571">
    <property type="entry name" value="CBS"/>
    <property type="match status" value="2"/>
</dbReference>
<evidence type="ECO:0000256" key="4">
    <source>
        <dbReference type="ARBA" id="ARBA00022723"/>
    </source>
</evidence>
<dbReference type="PANTHER" id="PTHR11911">
    <property type="entry name" value="INOSINE-5-MONOPHOSPHATE DEHYDROGENASE RELATED"/>
    <property type="match status" value="1"/>
</dbReference>
<dbReference type="Gene3D" id="3.20.20.70">
    <property type="entry name" value="Aldolase class I"/>
    <property type="match status" value="1"/>
</dbReference>
<evidence type="ECO:0000256" key="5">
    <source>
        <dbReference type="ARBA" id="ARBA00022737"/>
    </source>
</evidence>
<feature type="active site" description="Proton acceptor" evidence="13 14">
    <location>
        <position position="399"/>
    </location>
</feature>
<feature type="binding site" evidence="13">
    <location>
        <position position="471"/>
    </location>
    <ligand>
        <name>K(+)</name>
        <dbReference type="ChEBI" id="CHEBI:29103"/>
        <note>ligand shared between two tetrameric partners</note>
    </ligand>
</feature>
<dbReference type="GO" id="GO:0003938">
    <property type="term" value="F:IMP dehydrogenase activity"/>
    <property type="evidence" value="ECO:0007669"/>
    <property type="project" value="UniProtKB-UniRule"/>
</dbReference>
<keyword evidence="22" id="KW-1185">Reference proteome</keyword>
<dbReference type="NCBIfam" id="TIGR01302">
    <property type="entry name" value="IMP_dehydrog"/>
    <property type="match status" value="1"/>
</dbReference>
<evidence type="ECO:0000259" key="20">
    <source>
        <dbReference type="PROSITE" id="PS51371"/>
    </source>
</evidence>
<dbReference type="AlphaFoldDB" id="A0A368L775"/>
<dbReference type="EMBL" id="QPGB01000001">
    <property type="protein sequence ID" value="RCS59515.1"/>
    <property type="molecule type" value="Genomic_DNA"/>
</dbReference>
<dbReference type="PIRSF" id="PIRSF000130">
    <property type="entry name" value="IMPDH"/>
    <property type="match status" value="1"/>
</dbReference>
<feature type="binding site" evidence="13">
    <location>
        <position position="417"/>
    </location>
    <ligand>
        <name>IMP</name>
        <dbReference type="ChEBI" id="CHEBI:58053"/>
    </ligand>
</feature>
<feature type="active site" description="Thioimidate intermediate" evidence="13 14">
    <location>
        <position position="303"/>
    </location>
</feature>
<dbReference type="CDD" id="cd04601">
    <property type="entry name" value="CBS_pair_IMPDH"/>
    <property type="match status" value="1"/>
</dbReference>
<evidence type="ECO:0000256" key="12">
    <source>
        <dbReference type="ARBA" id="ARBA00048028"/>
    </source>
</evidence>
<comment type="pathway">
    <text evidence="13 19">Purine metabolism; XMP biosynthesis via de novo pathway; XMP from IMP: step 1/1.</text>
</comment>
<evidence type="ECO:0000256" key="17">
    <source>
        <dbReference type="PROSITE-ProRule" id="PRU00703"/>
    </source>
</evidence>
<dbReference type="PROSITE" id="PS51371">
    <property type="entry name" value="CBS"/>
    <property type="match status" value="2"/>
</dbReference>
<dbReference type="SUPFAM" id="SSF51412">
    <property type="entry name" value="Inosine monophosphate dehydrogenase (IMPDH)"/>
    <property type="match status" value="1"/>
</dbReference>
<keyword evidence="6 13" id="KW-0332">GMP biosynthesis</keyword>
<dbReference type="OrthoDB" id="9805398at2"/>
<dbReference type="PANTHER" id="PTHR11911:SF111">
    <property type="entry name" value="INOSINE-5'-MONOPHOSPHATE DEHYDROGENASE"/>
    <property type="match status" value="1"/>
</dbReference>
<feature type="binding site" evidence="13">
    <location>
        <position position="473"/>
    </location>
    <ligand>
        <name>K(+)</name>
        <dbReference type="ChEBI" id="CHEBI:29103"/>
        <note>ligand shared between two tetrameric partners</note>
    </ligand>
</feature>
<dbReference type="GO" id="GO:0006177">
    <property type="term" value="P:GMP biosynthetic process"/>
    <property type="evidence" value="ECO:0007669"/>
    <property type="project" value="UniProtKB-UniRule"/>
</dbReference>
<keyword evidence="10 13" id="KW-0520">NAD</keyword>
<dbReference type="InterPro" id="IPR001093">
    <property type="entry name" value="IMP_DH_GMPRt"/>
</dbReference>
<dbReference type="SUPFAM" id="SSF54631">
    <property type="entry name" value="CBS-domain pair"/>
    <property type="match status" value="1"/>
</dbReference>
<dbReference type="RefSeq" id="WP_114401665.1">
    <property type="nucleotide sequence ID" value="NZ_QPGB01000001.1"/>
</dbReference>
<dbReference type="GO" id="GO:0006183">
    <property type="term" value="P:GTP biosynthetic process"/>
    <property type="evidence" value="ECO:0007669"/>
    <property type="project" value="TreeGrafter"/>
</dbReference>
<comment type="cofactor">
    <cofactor evidence="1 13">
        <name>K(+)</name>
        <dbReference type="ChEBI" id="CHEBI:29103"/>
    </cofactor>
</comment>
<dbReference type="InterPro" id="IPR046342">
    <property type="entry name" value="CBS_dom_sf"/>
</dbReference>
<keyword evidence="11 17" id="KW-0129">CBS domain</keyword>
<feature type="binding site" evidence="13">
    <location>
        <position position="301"/>
    </location>
    <ligand>
        <name>IMP</name>
        <dbReference type="ChEBI" id="CHEBI:58053"/>
    </ligand>
</feature>
<proteinExistence type="inferred from homology"/>
<feature type="binding site" description="in other chain" evidence="13 16">
    <location>
        <position position="300"/>
    </location>
    <ligand>
        <name>K(+)</name>
        <dbReference type="ChEBI" id="CHEBI:29103"/>
        <note>ligand shared between two tetrameric partners</note>
    </ligand>
</feature>
<reference evidence="21 22" key="1">
    <citation type="journal article" date="2018" name="Int. J. Syst. Evol. Microbiol.">
        <title>Parvibium lacunae gen. nov., sp. nov., a new member of the family Alcaligenaceae isolated from a freshwater pond.</title>
        <authorList>
            <person name="Chen W.M."/>
            <person name="Xie P.B."/>
            <person name="Hsu M.Y."/>
            <person name="Sheu S.Y."/>
        </authorList>
    </citation>
    <scope>NUCLEOTIDE SEQUENCE [LARGE SCALE GENOMIC DNA]</scope>
    <source>
        <strain evidence="21 22">KMB9</strain>
    </source>
</reference>
<feature type="binding site" evidence="13">
    <location>
        <position position="246"/>
    </location>
    <ligand>
        <name>NAD(+)</name>
        <dbReference type="ChEBI" id="CHEBI:57540"/>
    </ligand>
</feature>
<dbReference type="InterPro" id="IPR005990">
    <property type="entry name" value="IMP_DH"/>
</dbReference>
<evidence type="ECO:0000256" key="7">
    <source>
        <dbReference type="ARBA" id="ARBA00022755"/>
    </source>
</evidence>
<evidence type="ECO:0000256" key="9">
    <source>
        <dbReference type="ARBA" id="ARBA00023002"/>
    </source>
</evidence>
<evidence type="ECO:0000256" key="6">
    <source>
        <dbReference type="ARBA" id="ARBA00022749"/>
    </source>
</evidence>
<evidence type="ECO:0000256" key="3">
    <source>
        <dbReference type="ARBA" id="ARBA00011881"/>
    </source>
</evidence>
<comment type="similarity">
    <text evidence="2 13 18">Belongs to the IMPDH/GMPR family.</text>
</comment>
<dbReference type="InterPro" id="IPR015875">
    <property type="entry name" value="IMP_DH/GMP_Rdtase_CS"/>
</dbReference>
<comment type="catalytic activity">
    <reaction evidence="12 13 19">
        <text>IMP + NAD(+) + H2O = XMP + NADH + H(+)</text>
        <dbReference type="Rhea" id="RHEA:11708"/>
        <dbReference type="ChEBI" id="CHEBI:15377"/>
        <dbReference type="ChEBI" id="CHEBI:15378"/>
        <dbReference type="ChEBI" id="CHEBI:57464"/>
        <dbReference type="ChEBI" id="CHEBI:57540"/>
        <dbReference type="ChEBI" id="CHEBI:57945"/>
        <dbReference type="ChEBI" id="CHEBI:58053"/>
        <dbReference type="EC" id="1.1.1.205"/>
    </reaction>
</comment>
<evidence type="ECO:0000256" key="19">
    <source>
        <dbReference type="RuleBase" id="RU003928"/>
    </source>
</evidence>
<dbReference type="Pfam" id="PF00478">
    <property type="entry name" value="IMPDH"/>
    <property type="match status" value="1"/>
</dbReference>
<evidence type="ECO:0000256" key="14">
    <source>
        <dbReference type="PIRSR" id="PIRSR000130-1"/>
    </source>
</evidence>
<feature type="binding site" evidence="13">
    <location>
        <begin position="359"/>
        <end position="360"/>
    </location>
    <ligand>
        <name>IMP</name>
        <dbReference type="ChEBI" id="CHEBI:58053"/>
    </ligand>
</feature>
<dbReference type="SMART" id="SM01240">
    <property type="entry name" value="IMPDH"/>
    <property type="match status" value="1"/>
</dbReference>
<evidence type="ECO:0000313" key="21">
    <source>
        <dbReference type="EMBL" id="RCS59515.1"/>
    </source>
</evidence>
<dbReference type="GO" id="GO:0000166">
    <property type="term" value="F:nucleotide binding"/>
    <property type="evidence" value="ECO:0007669"/>
    <property type="project" value="UniProtKB-UniRule"/>
</dbReference>
<evidence type="ECO:0000256" key="16">
    <source>
        <dbReference type="PIRSR" id="PIRSR000130-4"/>
    </source>
</evidence>
<dbReference type="FunFam" id="3.20.20.70:FF:000003">
    <property type="entry name" value="GMP reductase"/>
    <property type="match status" value="1"/>
</dbReference>
<evidence type="ECO:0000256" key="15">
    <source>
        <dbReference type="PIRSR" id="PIRSR000130-3"/>
    </source>
</evidence>
<evidence type="ECO:0000256" key="18">
    <source>
        <dbReference type="RuleBase" id="RU003927"/>
    </source>
</evidence>
<dbReference type="InterPro" id="IPR000644">
    <property type="entry name" value="CBS_dom"/>
</dbReference>
<feature type="binding site" description="in other chain" evidence="13 16">
    <location>
        <position position="298"/>
    </location>
    <ligand>
        <name>K(+)</name>
        <dbReference type="ChEBI" id="CHEBI:29103"/>
        <note>ligand shared between two tetrameric partners</note>
    </ligand>
</feature>
<evidence type="ECO:0000313" key="22">
    <source>
        <dbReference type="Proteomes" id="UP000252357"/>
    </source>
</evidence>
<comment type="activity regulation">
    <text evidence="13">Mycophenolic acid (MPA) is a non-competitive inhibitor that prevents formation of the closed enzyme conformation by binding to the same site as the amobile flap. In contrast, mizoribine monophosphate (MZP) is a competitive inhibitor that induces the closed conformation. MPA is a potent inhibitor of mammalian IMPDHs but a poor inhibitor of the bacterial enzymes. MZP is a more potent inhibitor of bacterial IMPDH.</text>
</comment>
<keyword evidence="7 13" id="KW-0658">Purine biosynthesis</keyword>
<dbReference type="UniPathway" id="UPA00601">
    <property type="reaction ID" value="UER00295"/>
</dbReference>
<dbReference type="InterPro" id="IPR013785">
    <property type="entry name" value="Aldolase_TIM"/>
</dbReference>
<feature type="domain" description="CBS" evidence="20">
    <location>
        <begin position="92"/>
        <end position="147"/>
    </location>
</feature>
<dbReference type="EC" id="1.1.1.205" evidence="13 19"/>
<evidence type="ECO:0000256" key="13">
    <source>
        <dbReference type="HAMAP-Rule" id="MF_01964"/>
    </source>
</evidence>
<accession>A0A368L775</accession>
<evidence type="ECO:0000256" key="2">
    <source>
        <dbReference type="ARBA" id="ARBA00005502"/>
    </source>
</evidence>
<dbReference type="SMART" id="SM00116">
    <property type="entry name" value="CBS"/>
    <property type="match status" value="2"/>
</dbReference>
<feature type="binding site" evidence="13">
    <location>
        <begin position="383"/>
        <end position="387"/>
    </location>
    <ligand>
        <name>IMP</name>
        <dbReference type="ChEBI" id="CHEBI:58053"/>
    </ligand>
</feature>
<feature type="binding site" evidence="15">
    <location>
        <begin position="246"/>
        <end position="248"/>
    </location>
    <ligand>
        <name>NAD(+)</name>
        <dbReference type="ChEBI" id="CHEBI:57540"/>
    </ligand>
</feature>
<comment type="caution">
    <text evidence="13">Lacks conserved residue(s) required for the propagation of feature annotation.</text>
</comment>
<name>A0A368L775_9BURK</name>
<comment type="function">
    <text evidence="13">Catalyzes the conversion of inosine 5'-phosphate (IMP) to xanthosine 5'-phosphate (XMP), the first committed and rate-limiting step in the de novo synthesis of guanine nucleotides, and therefore plays an important role in the regulation of cell growth.</text>
</comment>
<evidence type="ECO:0000256" key="10">
    <source>
        <dbReference type="ARBA" id="ARBA00023027"/>
    </source>
</evidence>
<feature type="binding site" description="in other chain" evidence="13 16">
    <location>
        <position position="303"/>
    </location>
    <ligand>
        <name>K(+)</name>
        <dbReference type="ChEBI" id="CHEBI:29103"/>
        <note>ligand shared between two tetrameric partners</note>
    </ligand>
</feature>
<feature type="binding site" evidence="13">
    <location>
        <position position="472"/>
    </location>
    <ligand>
        <name>K(+)</name>
        <dbReference type="ChEBI" id="CHEBI:29103"/>
        <note>ligand shared between two tetrameric partners</note>
    </ligand>
</feature>
<gene>
    <name evidence="13" type="primary">guaB</name>
    <name evidence="21" type="ORF">DU000_01950</name>
</gene>
<dbReference type="GO" id="GO:0046872">
    <property type="term" value="F:metal ion binding"/>
    <property type="evidence" value="ECO:0007669"/>
    <property type="project" value="UniProtKB-UniRule"/>
</dbReference>
<dbReference type="CDD" id="cd00381">
    <property type="entry name" value="IMPDH"/>
    <property type="match status" value="1"/>
</dbReference>
<evidence type="ECO:0000256" key="1">
    <source>
        <dbReference type="ARBA" id="ARBA00001958"/>
    </source>
</evidence>
<sequence length="489" mass="52506">MRLLQKALTFDDVLLVPAYSEVLPRDTSLKTKLSRNIALNIPVVSAAMDTVTESRLAIALAQEGGIGIVHKNLSAKQQAAEVAKVKRHEAGVLRDPVTITPDMKVRDAIALQRQHGISGLPVLQGKEVVGILTNRDLRFETRLDEDVRNVMTPRDRLVTVREGANPEEAKALMHQHRLERVLVVNDAFELRGLITVKDITKSTAHPNACKDEFGKLRVGAAVGVGEGTEERVELLNAAGVDVIVVDTAHGHSKGVLDRVRWVKKHFPHIEVIGGNIATGDAARALLEHGADGVKVGIGPGSICTTRIVAGVGVPQISAIANVAKALEGTGVPLIADGGIRYSGDIAKALAAGAYTVMMGGMFAGTEEAPGEVILYQGRSYKSYRGMGSVGAMQDGSADRYFQDNNPNNPNNDKFVPEGIEGRVPYKGSVLQIIYQLVGGVKSSMGYCGCKSIDEMRQKAEFVEITAAGMRESHVHDVQITKEAPNYHVE</sequence>
<keyword evidence="8 13" id="KW-0630">Potassium</keyword>
<dbReference type="Proteomes" id="UP000252357">
    <property type="component" value="Unassembled WGS sequence"/>
</dbReference>
<feature type="binding site" evidence="13">
    <location>
        <begin position="336"/>
        <end position="338"/>
    </location>
    <ligand>
        <name>IMP</name>
        <dbReference type="ChEBI" id="CHEBI:58053"/>
    </ligand>
</feature>
<feature type="binding site" evidence="13 15">
    <location>
        <begin position="296"/>
        <end position="298"/>
    </location>
    <ligand>
        <name>NAD(+)</name>
        <dbReference type="ChEBI" id="CHEBI:57540"/>
    </ligand>
</feature>
<dbReference type="HAMAP" id="MF_01964">
    <property type="entry name" value="IMPDH"/>
    <property type="match status" value="1"/>
</dbReference>
<protein>
    <recommendedName>
        <fullName evidence="13 19">Inosine-5'-monophosphate dehydrogenase</fullName>
        <shortName evidence="13">IMP dehydrogenase</shortName>
        <shortName evidence="13">IMPD</shortName>
        <shortName evidence="13">IMPDH</shortName>
        <ecNumber evidence="13 19">1.1.1.205</ecNumber>
    </recommendedName>
</protein>
<dbReference type="PROSITE" id="PS00487">
    <property type="entry name" value="IMP_DH_GMP_RED"/>
    <property type="match status" value="1"/>
</dbReference>
<comment type="subunit">
    <text evidence="3 13">Homotetramer.</text>
</comment>
<evidence type="ECO:0000256" key="8">
    <source>
        <dbReference type="ARBA" id="ARBA00022958"/>
    </source>
</evidence>